<evidence type="ECO:0000256" key="2">
    <source>
        <dbReference type="ARBA" id="ARBA00022679"/>
    </source>
</evidence>
<dbReference type="InterPro" id="IPR051541">
    <property type="entry name" value="PTS_SugarTrans_NitroReg"/>
</dbReference>
<evidence type="ECO:0000313" key="4">
    <source>
        <dbReference type="EMBL" id="PIE32332.1"/>
    </source>
</evidence>
<dbReference type="Pfam" id="PF00359">
    <property type="entry name" value="PTS_EIIA_2"/>
    <property type="match status" value="1"/>
</dbReference>
<dbReference type="GO" id="GO:0005737">
    <property type="term" value="C:cytoplasm"/>
    <property type="evidence" value="ECO:0007669"/>
    <property type="project" value="UniProtKB-SubCell"/>
</dbReference>
<gene>
    <name evidence="4" type="ORF">CSA56_15785</name>
</gene>
<comment type="caution">
    <text evidence="4">The sequence shown here is derived from an EMBL/GenBank/DDBJ whole genome shotgun (WGS) entry which is preliminary data.</text>
</comment>
<protein>
    <submittedName>
        <fullName evidence="4">PTS fructose transporter subunit IIA</fullName>
    </submittedName>
</protein>
<sequence>MKLTDILDESSIVADLQASDKTEVLNALVDAVSTTHPTIDKQEILEILLEREQLGSTGIGDGIAIPHGKATGLDRIISGFGLSKSGIEFDSLDGKPAYLFFLLVAPENSAGVHLKALARISRMLKNTDFRQKLLTANSQQDIYQIISEEDAKY</sequence>
<feature type="domain" description="PTS EIIA type-2" evidence="3">
    <location>
        <begin position="5"/>
        <end position="149"/>
    </location>
</feature>
<dbReference type="InterPro" id="IPR002178">
    <property type="entry name" value="PTS_EIIA_type-2_dom"/>
</dbReference>
<proteinExistence type="predicted"/>
<keyword evidence="2" id="KW-0808">Transferase</keyword>
<comment type="subcellular location">
    <subcellularLocation>
        <location evidence="1">Cytoplasm</location>
    </subcellularLocation>
</comment>
<dbReference type="InterPro" id="IPR016152">
    <property type="entry name" value="PTrfase/Anion_transptr"/>
</dbReference>
<dbReference type="PANTHER" id="PTHR47738:SF1">
    <property type="entry name" value="NITROGEN REGULATORY PROTEIN"/>
    <property type="match status" value="1"/>
</dbReference>
<dbReference type="SUPFAM" id="SSF55804">
    <property type="entry name" value="Phoshotransferase/anion transport protein"/>
    <property type="match status" value="1"/>
</dbReference>
<dbReference type="PANTHER" id="PTHR47738">
    <property type="entry name" value="PTS SYSTEM FRUCTOSE-LIKE EIIA COMPONENT-RELATED"/>
    <property type="match status" value="1"/>
</dbReference>
<evidence type="ECO:0000259" key="3">
    <source>
        <dbReference type="PROSITE" id="PS51094"/>
    </source>
</evidence>
<reference evidence="4 5" key="1">
    <citation type="submission" date="2017-10" db="EMBL/GenBank/DDBJ databases">
        <title>Novel microbial diversity and functional potential in the marine mammal oral microbiome.</title>
        <authorList>
            <person name="Dudek N.K."/>
            <person name="Sun C.L."/>
            <person name="Burstein D."/>
            <person name="Kantor R.S."/>
            <person name="Aliaga Goltsman D.S."/>
            <person name="Bik E.M."/>
            <person name="Thomas B.C."/>
            <person name="Banfield J.F."/>
            <person name="Relman D.A."/>
        </authorList>
    </citation>
    <scope>NUCLEOTIDE SEQUENCE [LARGE SCALE GENOMIC DNA]</scope>
    <source>
        <strain evidence="4">DOLJORAL78_47_16</strain>
    </source>
</reference>
<dbReference type="GO" id="GO:0016740">
    <property type="term" value="F:transferase activity"/>
    <property type="evidence" value="ECO:0007669"/>
    <property type="project" value="UniProtKB-KW"/>
</dbReference>
<dbReference type="PROSITE" id="PS51094">
    <property type="entry name" value="PTS_EIIA_TYPE_2"/>
    <property type="match status" value="1"/>
</dbReference>
<dbReference type="FunFam" id="3.40.930.10:FF:000009">
    <property type="entry name" value="PTS system, fructose specific IIABC component"/>
    <property type="match status" value="1"/>
</dbReference>
<dbReference type="Gene3D" id="3.40.930.10">
    <property type="entry name" value="Mannitol-specific EII, Chain A"/>
    <property type="match status" value="1"/>
</dbReference>
<dbReference type="CDD" id="cd00211">
    <property type="entry name" value="PTS_IIA_fru"/>
    <property type="match status" value="1"/>
</dbReference>
<dbReference type="PROSITE" id="PS00372">
    <property type="entry name" value="PTS_EIIA_TYPE_2_HIS"/>
    <property type="match status" value="1"/>
</dbReference>
<dbReference type="Proteomes" id="UP000230821">
    <property type="component" value="Unassembled WGS sequence"/>
</dbReference>
<evidence type="ECO:0000256" key="1">
    <source>
        <dbReference type="ARBA" id="ARBA00004496"/>
    </source>
</evidence>
<dbReference type="EMBL" id="PDSK01000115">
    <property type="protein sequence ID" value="PIE32332.1"/>
    <property type="molecule type" value="Genomic_DNA"/>
</dbReference>
<dbReference type="AlphaFoldDB" id="A0A2G6KBI0"/>
<accession>A0A2G6KBI0</accession>
<evidence type="ECO:0000313" key="5">
    <source>
        <dbReference type="Proteomes" id="UP000230821"/>
    </source>
</evidence>
<dbReference type="GO" id="GO:0030295">
    <property type="term" value="F:protein kinase activator activity"/>
    <property type="evidence" value="ECO:0007669"/>
    <property type="project" value="TreeGrafter"/>
</dbReference>
<organism evidence="4 5">
    <name type="scientific">candidate division KSB3 bacterium</name>
    <dbReference type="NCBI Taxonomy" id="2044937"/>
    <lineage>
        <taxon>Bacteria</taxon>
        <taxon>candidate division KSB3</taxon>
    </lineage>
</organism>
<name>A0A2G6KBI0_9BACT</name>